<dbReference type="GO" id="GO:0005739">
    <property type="term" value="C:mitochondrion"/>
    <property type="evidence" value="ECO:0007669"/>
    <property type="project" value="UniProtKB-SubCell"/>
</dbReference>
<keyword evidence="9 12" id="KW-0472">Membrane</keyword>
<proteinExistence type="inferred from homology"/>
<feature type="compositionally biased region" description="Pro residues" evidence="11">
    <location>
        <begin position="170"/>
        <end position="179"/>
    </location>
</feature>
<keyword evidence="15" id="KW-1185">Reference proteome</keyword>
<feature type="compositionally biased region" description="Pro residues" evidence="11">
    <location>
        <begin position="312"/>
        <end position="324"/>
    </location>
</feature>
<dbReference type="OrthoDB" id="2419400at2759"/>
<evidence type="ECO:0000256" key="9">
    <source>
        <dbReference type="ARBA" id="ARBA00023136"/>
    </source>
</evidence>
<feature type="compositionally biased region" description="Polar residues" evidence="11">
    <location>
        <begin position="356"/>
        <end position="366"/>
    </location>
</feature>
<dbReference type="InterPro" id="IPR038607">
    <property type="entry name" value="PhoD-like_sf"/>
</dbReference>
<sequence length="1468" mass="160828">MDGRKQGRPEEELFLRPGDTPATPTVGPLRIQKRDDASKSPPPRTDSAGSSKAPAFSRPPPMPSFPAPPTSPPTAPLPYPDDRPSRQGRYTPLSERDRAARNQTPPDADGQRRGSGSTGPRPTSPASRPRFDANDPNRPTVSGYGHAPGRAADGSIQPSRLAERRGTAPKPLPDSPGPETPDKEGLFQRMPQRRNTEETSTNPYPDYHQQYWPPPKTESPSNNEESSALKIPKPGVNRLSSTASTSTTRAQRGSPPPPETPIIPPPGGGIEARFAAAGIAGNNTLTSLQAQNAAAAARNQVYANSQPRPGITSPPPQQQPPRRPWTPTEQPGSNPHGPPAVYQGMNEVSGPASPPQARTNTTSPRPSNVPPEHPLHQDMGRMNLNEEPPPAYSSIQPPGAAGTSQGYPNEKNTQVVAAPAAHPAAMSDPHMQGHPAFANDRPAQAGPSTHTAGVNVVAPTPTQSQFPQHQQPGHPATTPSPAPGPSPASPPPLPEGWIAHLDPNSGQYYYIHLPTQSTQWEFPKGPTPLNLNEPMSPTGTYHNPLASPSFGKPPLASPGFAPQTAGFPVDLMGMAPLATPTAAGFTGPPPAAGVDMYKIAPTNSVYFGPYLRYTNMDIERGLWLGSILLITNTPHPPTIHIHQSVDLSPNPRQLKANPIYSHQTWIFYRYDIDLKMEEDHAAKWTYAITSHLGCTRFEFLVAGRHETSWRFIAHSGNDFAPNVNVNDRSKLGGVGFMWKDILQKNAECGGFHVQLGLGGQVFADRLWKDIPLLKQWTATSGKEVRKNAPWTAKHEEEVTHAYFHYYTSHFDQAHLREAFAQIPHILALDDHDIFEGFGSYPDYMQFSNMFKNIGRIGIEMYLLFQHHTTLEILRNVSNDMDLFTITGTGWHFIKYLGPCVVVVGPDCRSERNPHQVMAGPTYQGIFPKVATLPPNVQHCIWMVPVPVVYPRLESVESLANTVATGKKAVTGTFNVLGKVTSSVAGVVGAKGVVGEGFNSVKKAIGKSGLMSGVLSPFGDIDLLDELRDQWTHESKDLERTYFIRTLQGIAHNKSLRMTFFGGGVDCCGAGLVHDPSKPQDHKTMYQIIASSVVNAPIGNYVLRLLHSNRALYVPANGHRSTHTPSDTKEDMMEIFTQDVNGTPREYKRLMARRNYVACVIYDPEIVNGTFGQAVPGQGSGKLSLAVDFMVQNDGPYSAPMKYGPVIVPSLDYGSGALKRAAPAGLSGFQRSSYSTNNPTRRSTLSQQRTFAVESSFTNQWQKSRLSNNASAACTPGLQRQFSATALRARDHHFDTLKFVQRLKDEGFTEEQAEAMMRVLSDVIEESIQNLTRTMVLREDQEKATYTQKVDFAKLRSELMTADSTESSLTRASHERLTNELAKLNSRLRDDIQRTQASVRLDLNLEKGRIREEANVQELKLKETETRIEQETAQLRERLEAVKFSTLQWLMGVCTGTAALMLGVWRLLM</sequence>
<dbReference type="GO" id="GO:0016020">
    <property type="term" value="C:membrane"/>
    <property type="evidence" value="ECO:0007669"/>
    <property type="project" value="UniProtKB-SubCell"/>
</dbReference>
<dbReference type="SMART" id="SM00456">
    <property type="entry name" value="WW"/>
    <property type="match status" value="1"/>
</dbReference>
<dbReference type="Pfam" id="PF07798">
    <property type="entry name" value="CCDC90-like"/>
    <property type="match status" value="1"/>
</dbReference>
<dbReference type="CDD" id="cd00201">
    <property type="entry name" value="WW"/>
    <property type="match status" value="1"/>
</dbReference>
<feature type="compositionally biased region" description="Low complexity" evidence="11">
    <location>
        <begin position="291"/>
        <end position="304"/>
    </location>
</feature>
<evidence type="ECO:0000313" key="14">
    <source>
        <dbReference type="EMBL" id="KAF2744164.1"/>
    </source>
</evidence>
<feature type="region of interest" description="Disordered" evidence="11">
    <location>
        <begin position="291"/>
        <end position="498"/>
    </location>
</feature>
<dbReference type="EMBL" id="MU006591">
    <property type="protein sequence ID" value="KAF2744164.1"/>
    <property type="molecule type" value="Genomic_DNA"/>
</dbReference>
<dbReference type="Gene3D" id="2.20.70.10">
    <property type="match status" value="1"/>
</dbReference>
<keyword evidence="6 12" id="KW-1133">Transmembrane helix</keyword>
<evidence type="ECO:0000256" key="4">
    <source>
        <dbReference type="ARBA" id="ARBA00022692"/>
    </source>
</evidence>
<evidence type="ECO:0000313" key="15">
    <source>
        <dbReference type="Proteomes" id="UP000799440"/>
    </source>
</evidence>
<organism evidence="14 15">
    <name type="scientific">Sporormia fimetaria CBS 119925</name>
    <dbReference type="NCBI Taxonomy" id="1340428"/>
    <lineage>
        <taxon>Eukaryota</taxon>
        <taxon>Fungi</taxon>
        <taxon>Dikarya</taxon>
        <taxon>Ascomycota</taxon>
        <taxon>Pezizomycotina</taxon>
        <taxon>Dothideomycetes</taxon>
        <taxon>Pleosporomycetidae</taxon>
        <taxon>Pleosporales</taxon>
        <taxon>Sporormiaceae</taxon>
        <taxon>Sporormia</taxon>
    </lineage>
</organism>
<evidence type="ECO:0000256" key="7">
    <source>
        <dbReference type="ARBA" id="ARBA00023054"/>
    </source>
</evidence>
<dbReference type="InterPro" id="IPR001202">
    <property type="entry name" value="WW_dom"/>
</dbReference>
<feature type="coiled-coil region" evidence="10">
    <location>
        <begin position="1373"/>
        <end position="1440"/>
    </location>
</feature>
<dbReference type="SUPFAM" id="SSF51045">
    <property type="entry name" value="WW domain"/>
    <property type="match status" value="1"/>
</dbReference>
<evidence type="ECO:0000256" key="1">
    <source>
        <dbReference type="ARBA" id="ARBA00004167"/>
    </source>
</evidence>
<dbReference type="PROSITE" id="PS50020">
    <property type="entry name" value="WW_DOMAIN_2"/>
    <property type="match status" value="1"/>
</dbReference>
<feature type="compositionally biased region" description="Pro residues" evidence="11">
    <location>
        <begin position="254"/>
        <end position="267"/>
    </location>
</feature>
<comment type="similarity">
    <text evidence="3">Belongs to the CCDC90 family.</text>
</comment>
<dbReference type="InterPro" id="IPR018946">
    <property type="entry name" value="PhoD-like_MPP"/>
</dbReference>
<keyword evidence="8" id="KW-0496">Mitochondrion</keyword>
<keyword evidence="5" id="KW-0809">Transit peptide</keyword>
<feature type="region of interest" description="Disordered" evidence="11">
    <location>
        <begin position="1"/>
        <end position="275"/>
    </location>
</feature>
<dbReference type="FunFam" id="2.20.70.10:FF:000028">
    <property type="entry name" value="WW domain-containing protein"/>
    <property type="match status" value="1"/>
</dbReference>
<dbReference type="Gene3D" id="3.60.21.70">
    <property type="entry name" value="PhoD-like phosphatase"/>
    <property type="match status" value="1"/>
</dbReference>
<feature type="compositionally biased region" description="Polar residues" evidence="11">
    <location>
        <begin position="114"/>
        <end position="126"/>
    </location>
</feature>
<evidence type="ECO:0000259" key="13">
    <source>
        <dbReference type="PROSITE" id="PS50020"/>
    </source>
</evidence>
<accession>A0A6A6V342</accession>
<comment type="subcellular location">
    <subcellularLocation>
        <location evidence="1">Membrane</location>
        <topology evidence="1">Single-pass membrane protein</topology>
    </subcellularLocation>
    <subcellularLocation>
        <location evidence="2">Mitochondrion</location>
    </subcellularLocation>
</comment>
<evidence type="ECO:0000256" key="11">
    <source>
        <dbReference type="SAM" id="MobiDB-lite"/>
    </source>
</evidence>
<reference evidence="14" key="1">
    <citation type="journal article" date="2020" name="Stud. Mycol.">
        <title>101 Dothideomycetes genomes: a test case for predicting lifestyles and emergence of pathogens.</title>
        <authorList>
            <person name="Haridas S."/>
            <person name="Albert R."/>
            <person name="Binder M."/>
            <person name="Bloem J."/>
            <person name="Labutti K."/>
            <person name="Salamov A."/>
            <person name="Andreopoulos B."/>
            <person name="Baker S."/>
            <person name="Barry K."/>
            <person name="Bills G."/>
            <person name="Bluhm B."/>
            <person name="Cannon C."/>
            <person name="Castanera R."/>
            <person name="Culley D."/>
            <person name="Daum C."/>
            <person name="Ezra D."/>
            <person name="Gonzalez J."/>
            <person name="Henrissat B."/>
            <person name="Kuo A."/>
            <person name="Liang C."/>
            <person name="Lipzen A."/>
            <person name="Lutzoni F."/>
            <person name="Magnuson J."/>
            <person name="Mondo S."/>
            <person name="Nolan M."/>
            <person name="Ohm R."/>
            <person name="Pangilinan J."/>
            <person name="Park H.-J."/>
            <person name="Ramirez L."/>
            <person name="Alfaro M."/>
            <person name="Sun H."/>
            <person name="Tritt A."/>
            <person name="Yoshinaga Y."/>
            <person name="Zwiers L.-H."/>
            <person name="Turgeon B."/>
            <person name="Goodwin S."/>
            <person name="Spatafora J."/>
            <person name="Crous P."/>
            <person name="Grigoriev I."/>
        </authorList>
    </citation>
    <scope>NUCLEOTIDE SEQUENCE</scope>
    <source>
        <strain evidence="14">CBS 119925</strain>
    </source>
</reference>
<dbReference type="Pfam" id="PF19050">
    <property type="entry name" value="PhoD_2"/>
    <property type="match status" value="1"/>
</dbReference>
<feature type="compositionally biased region" description="Pro residues" evidence="11">
    <location>
        <begin position="478"/>
        <end position="494"/>
    </location>
</feature>
<evidence type="ECO:0000256" key="12">
    <source>
        <dbReference type="SAM" id="Phobius"/>
    </source>
</evidence>
<name>A0A6A6V342_9PLEO</name>
<dbReference type="InterPro" id="IPR024461">
    <property type="entry name" value="CCDC90-like"/>
</dbReference>
<dbReference type="PANTHER" id="PTHR46689">
    <property type="entry name" value="MEMBRANE PROTEIN, PUTATIVE-RELATED"/>
    <property type="match status" value="1"/>
</dbReference>
<dbReference type="Proteomes" id="UP000799440">
    <property type="component" value="Unassembled WGS sequence"/>
</dbReference>
<feature type="compositionally biased region" description="Pro residues" evidence="11">
    <location>
        <begin position="57"/>
        <end position="79"/>
    </location>
</feature>
<feature type="domain" description="WW" evidence="13">
    <location>
        <begin position="491"/>
        <end position="525"/>
    </location>
</feature>
<dbReference type="PROSITE" id="PS01159">
    <property type="entry name" value="WW_DOMAIN_1"/>
    <property type="match status" value="1"/>
</dbReference>
<feature type="compositionally biased region" description="Polar residues" evidence="11">
    <location>
        <begin position="460"/>
        <end position="471"/>
    </location>
</feature>
<dbReference type="FunFam" id="1.20.5.340:FF:000018">
    <property type="entry name" value="Mitochondrial protein FMP32"/>
    <property type="match status" value="1"/>
</dbReference>
<gene>
    <name evidence="14" type="ORF">M011DRAFT_496547</name>
</gene>
<evidence type="ECO:0000256" key="2">
    <source>
        <dbReference type="ARBA" id="ARBA00004173"/>
    </source>
</evidence>
<dbReference type="PANTHER" id="PTHR46689:SF2">
    <property type="entry name" value="WW DOMAIN PROTEIN (AFU_ORTHOLOGUE AFUA_6G06520)"/>
    <property type="match status" value="1"/>
</dbReference>
<dbReference type="Gene3D" id="1.20.5.340">
    <property type="match status" value="1"/>
</dbReference>
<keyword evidence="4 12" id="KW-0812">Transmembrane</keyword>
<dbReference type="InterPro" id="IPR036020">
    <property type="entry name" value="WW_dom_sf"/>
</dbReference>
<protein>
    <submittedName>
        <fullName evidence="14">DUF1640-domain-containing protein</fullName>
    </submittedName>
</protein>
<evidence type="ECO:0000256" key="6">
    <source>
        <dbReference type="ARBA" id="ARBA00022989"/>
    </source>
</evidence>
<evidence type="ECO:0000256" key="10">
    <source>
        <dbReference type="SAM" id="Coils"/>
    </source>
</evidence>
<evidence type="ECO:0000256" key="3">
    <source>
        <dbReference type="ARBA" id="ARBA00007224"/>
    </source>
</evidence>
<evidence type="ECO:0000256" key="8">
    <source>
        <dbReference type="ARBA" id="ARBA00023128"/>
    </source>
</evidence>
<evidence type="ECO:0000256" key="5">
    <source>
        <dbReference type="ARBA" id="ARBA00022946"/>
    </source>
</evidence>
<feature type="compositionally biased region" description="Polar residues" evidence="11">
    <location>
        <begin position="402"/>
        <end position="415"/>
    </location>
</feature>
<dbReference type="Pfam" id="PF00397">
    <property type="entry name" value="WW"/>
    <property type="match status" value="1"/>
</dbReference>
<keyword evidence="7 10" id="KW-0175">Coiled coil</keyword>
<dbReference type="InterPro" id="IPR043904">
    <property type="entry name" value="PhoD_2-like"/>
</dbReference>
<dbReference type="CDD" id="cd07389">
    <property type="entry name" value="MPP_PhoD"/>
    <property type="match status" value="1"/>
</dbReference>
<feature type="compositionally biased region" description="Basic and acidic residues" evidence="11">
    <location>
        <begin position="1"/>
        <end position="14"/>
    </location>
</feature>
<feature type="transmembrane region" description="Helical" evidence="12">
    <location>
        <begin position="1446"/>
        <end position="1467"/>
    </location>
</feature>